<feature type="region of interest" description="Disordered" evidence="1">
    <location>
        <begin position="1"/>
        <end position="46"/>
    </location>
</feature>
<name>A0A2I2KQ57_9ACTN</name>
<feature type="compositionally biased region" description="Basic and acidic residues" evidence="1">
    <location>
        <begin position="145"/>
        <end position="157"/>
    </location>
</feature>
<reference evidence="2 3" key="1">
    <citation type="submission" date="2017-06" db="EMBL/GenBank/DDBJ databases">
        <authorList>
            <person name="Kim H.J."/>
            <person name="Triplett B.A."/>
        </authorList>
    </citation>
    <scope>NUCLEOTIDE SEQUENCE [LARGE SCALE GENOMIC DNA]</scope>
    <source>
        <strain evidence="2">FRACA_ARgP5</strain>
    </source>
</reference>
<organism evidence="2 3">
    <name type="scientific">Frankia canadensis</name>
    <dbReference type="NCBI Taxonomy" id="1836972"/>
    <lineage>
        <taxon>Bacteria</taxon>
        <taxon>Bacillati</taxon>
        <taxon>Actinomycetota</taxon>
        <taxon>Actinomycetes</taxon>
        <taxon>Frankiales</taxon>
        <taxon>Frankiaceae</taxon>
        <taxon>Frankia</taxon>
    </lineage>
</organism>
<feature type="compositionally biased region" description="Low complexity" evidence="1">
    <location>
        <begin position="131"/>
        <end position="144"/>
    </location>
</feature>
<feature type="compositionally biased region" description="Basic and acidic residues" evidence="1">
    <location>
        <begin position="12"/>
        <end position="21"/>
    </location>
</feature>
<evidence type="ECO:0000256" key="1">
    <source>
        <dbReference type="SAM" id="MobiDB-lite"/>
    </source>
</evidence>
<evidence type="ECO:0000313" key="3">
    <source>
        <dbReference type="Proteomes" id="UP000234331"/>
    </source>
</evidence>
<feature type="region of interest" description="Disordered" evidence="1">
    <location>
        <begin position="131"/>
        <end position="177"/>
    </location>
</feature>
<dbReference type="EMBL" id="FZMO01000113">
    <property type="protein sequence ID" value="SNQ47797.1"/>
    <property type="molecule type" value="Genomic_DNA"/>
</dbReference>
<dbReference type="AlphaFoldDB" id="A0A2I2KQ57"/>
<proteinExistence type="predicted"/>
<evidence type="ECO:0000313" key="2">
    <source>
        <dbReference type="EMBL" id="SNQ47797.1"/>
    </source>
</evidence>
<feature type="compositionally biased region" description="Basic and acidic residues" evidence="1">
    <location>
        <begin position="31"/>
        <end position="44"/>
    </location>
</feature>
<accession>A0A2I2KQ57</accession>
<gene>
    <name evidence="2" type="ORF">FRACA_200035</name>
</gene>
<dbReference type="Proteomes" id="UP000234331">
    <property type="component" value="Unassembled WGS sequence"/>
</dbReference>
<protein>
    <submittedName>
        <fullName evidence="2">Uncharacterized protein</fullName>
    </submittedName>
</protein>
<keyword evidence="3" id="KW-1185">Reference proteome</keyword>
<sequence length="280" mass="30589">MAQRQHHPARVGGRDGRERGQVRRVRVRRARRDDGGQRRDDVGGGKRVAVVETDAWAQGERVGQAVGGDLVAAGKRRGDRPGVVALQQSLVDVVLQDVGDRDARAPGDVERARLEDLPDRDRRCRIRALRAGSGSGATRATAAGAEKKQDGRRECRDGRHHRRSPARSPCRPGGSDLHTQCPPCAVPNWWRECGFRAGTRVVGGTEKCRMEAVFTGELPAIATAERELAALATATARGWRLHGAQHTAHKPPRAAEFPGVSGCHCWEILWQCFRRNTPAG</sequence>